<proteinExistence type="predicted"/>
<comment type="caution">
    <text evidence="3">The sequence shown here is derived from an EMBL/GenBank/DDBJ whole genome shotgun (WGS) entry which is preliminary data.</text>
</comment>
<evidence type="ECO:0000313" key="3">
    <source>
        <dbReference type="EMBL" id="OOF50734.1"/>
    </source>
</evidence>
<keyword evidence="4" id="KW-1185">Reference proteome</keyword>
<dbReference type="Proteomes" id="UP000189161">
    <property type="component" value="Unassembled WGS sequence"/>
</dbReference>
<evidence type="ECO:0008006" key="5">
    <source>
        <dbReference type="Google" id="ProtNLM"/>
    </source>
</evidence>
<dbReference type="Pfam" id="PF10828">
    <property type="entry name" value="DUF2570"/>
    <property type="match status" value="1"/>
</dbReference>
<evidence type="ECO:0000256" key="1">
    <source>
        <dbReference type="SAM" id="Coils"/>
    </source>
</evidence>
<keyword evidence="2" id="KW-0812">Transmembrane</keyword>
<protein>
    <recommendedName>
        <fullName evidence="5">DUF2570 domain-containing protein</fullName>
    </recommendedName>
</protein>
<feature type="transmembrane region" description="Helical" evidence="2">
    <location>
        <begin position="12"/>
        <end position="32"/>
    </location>
</feature>
<name>A0A1V3J771_9PAST</name>
<evidence type="ECO:0000256" key="2">
    <source>
        <dbReference type="SAM" id="Phobius"/>
    </source>
</evidence>
<keyword evidence="1" id="KW-0175">Coiled coil</keyword>
<accession>A0A1V3J771</accession>
<dbReference type="OrthoDB" id="5681222at2"/>
<feature type="coiled-coil region" evidence="1">
    <location>
        <begin position="62"/>
        <end position="89"/>
    </location>
</feature>
<dbReference type="AlphaFoldDB" id="A0A1V3J771"/>
<gene>
    <name evidence="3" type="ORF">BKK52_00875</name>
</gene>
<sequence length="119" mass="13310">MLNIFTGAITKLFVLIAFIALTAIFGLSGWAWHQSNVIDELKAENQTQAQTITQQSAVISQLKSTAEENQRLTLELSKAESEARSKSDEVIRTIPKQIKESEAYNSNAPRSVIDFLRQE</sequence>
<reference evidence="3 4" key="1">
    <citation type="submission" date="2016-10" db="EMBL/GenBank/DDBJ databases">
        <title>Rodentibacter gen. nov. and new species.</title>
        <authorList>
            <person name="Christensen H."/>
        </authorList>
    </citation>
    <scope>NUCLEOTIDE SEQUENCE [LARGE SCALE GENOMIC DNA]</scope>
    <source>
        <strain evidence="3 4">H1987082031</strain>
    </source>
</reference>
<dbReference type="RefSeq" id="WP_143531369.1">
    <property type="nucleotide sequence ID" value="NZ_MLHL01000006.1"/>
</dbReference>
<dbReference type="InterPro" id="IPR022538">
    <property type="entry name" value="DUF2570"/>
</dbReference>
<organism evidence="3 4">
    <name type="scientific">Rodentibacter trehalosifermentans</name>
    <dbReference type="NCBI Taxonomy" id="1908263"/>
    <lineage>
        <taxon>Bacteria</taxon>
        <taxon>Pseudomonadati</taxon>
        <taxon>Pseudomonadota</taxon>
        <taxon>Gammaproteobacteria</taxon>
        <taxon>Pasteurellales</taxon>
        <taxon>Pasteurellaceae</taxon>
        <taxon>Rodentibacter</taxon>
    </lineage>
</organism>
<evidence type="ECO:0000313" key="4">
    <source>
        <dbReference type="Proteomes" id="UP000189161"/>
    </source>
</evidence>
<keyword evidence="2" id="KW-0472">Membrane</keyword>
<dbReference type="EMBL" id="MLHL01000006">
    <property type="protein sequence ID" value="OOF50734.1"/>
    <property type="molecule type" value="Genomic_DNA"/>
</dbReference>
<keyword evidence="2" id="KW-1133">Transmembrane helix</keyword>